<protein>
    <submittedName>
        <fullName evidence="2">Uncharacterized protein</fullName>
    </submittedName>
</protein>
<evidence type="ECO:0000256" key="1">
    <source>
        <dbReference type="SAM" id="MobiDB-lite"/>
    </source>
</evidence>
<gene>
    <name evidence="2" type="ORF">EVAR_36541_1</name>
</gene>
<sequence length="354" mass="39492">MRNAWPPSLDCNVYSSYAQANASFINGSGIGVSVEVHILEAPKLRTRSTFKWLESGPKRASEKGQTRQKRYSQSSSNSMELDIPVIKPSNIMDSPALPAPALIQDKVKIVTSATEEAVNCKATGVKPIALPKIHPTSPVYLRDKSKWSSVSAPCDRLHTHHKNARFPICFVHRLHERDGRPLSLTLAVSSKNDSAKEMCKNLSKVCGLSGITVEPPYKKERPEQYHRRTDKGRPIRKTPSFNDIQNFPTLGNKTKKTLFAGELRPSHAPIRNPLFRNQPPRATPEPTKVSIRPKPSGSALDSEKSSKDSLFGFHRRDEEVEPLQDPYHVFLSMCPSVAGILLDDESSDSMHKKR</sequence>
<name>A0A4C1Z9R4_EUMVA</name>
<feature type="region of interest" description="Disordered" evidence="1">
    <location>
        <begin position="221"/>
        <end position="247"/>
    </location>
</feature>
<accession>A0A4C1Z9R4</accession>
<comment type="caution">
    <text evidence="2">The sequence shown here is derived from an EMBL/GenBank/DDBJ whole genome shotgun (WGS) entry which is preliminary data.</text>
</comment>
<feature type="compositionally biased region" description="Basic and acidic residues" evidence="1">
    <location>
        <begin position="56"/>
        <end position="65"/>
    </location>
</feature>
<feature type="region of interest" description="Disordered" evidence="1">
    <location>
        <begin position="55"/>
        <end position="77"/>
    </location>
</feature>
<dbReference type="EMBL" id="BGZK01001647">
    <property type="protein sequence ID" value="GBP83893.1"/>
    <property type="molecule type" value="Genomic_DNA"/>
</dbReference>
<dbReference type="OrthoDB" id="8123886at2759"/>
<reference evidence="2 3" key="1">
    <citation type="journal article" date="2019" name="Commun. Biol.">
        <title>The bagworm genome reveals a unique fibroin gene that provides high tensile strength.</title>
        <authorList>
            <person name="Kono N."/>
            <person name="Nakamura H."/>
            <person name="Ohtoshi R."/>
            <person name="Tomita M."/>
            <person name="Numata K."/>
            <person name="Arakawa K."/>
        </authorList>
    </citation>
    <scope>NUCLEOTIDE SEQUENCE [LARGE SCALE GENOMIC DNA]</scope>
</reference>
<dbReference type="AlphaFoldDB" id="A0A4C1Z9R4"/>
<feature type="compositionally biased region" description="Basic and acidic residues" evidence="1">
    <location>
        <begin position="221"/>
        <end position="233"/>
    </location>
</feature>
<organism evidence="2 3">
    <name type="scientific">Eumeta variegata</name>
    <name type="common">Bagworm moth</name>
    <name type="synonym">Eumeta japonica</name>
    <dbReference type="NCBI Taxonomy" id="151549"/>
    <lineage>
        <taxon>Eukaryota</taxon>
        <taxon>Metazoa</taxon>
        <taxon>Ecdysozoa</taxon>
        <taxon>Arthropoda</taxon>
        <taxon>Hexapoda</taxon>
        <taxon>Insecta</taxon>
        <taxon>Pterygota</taxon>
        <taxon>Neoptera</taxon>
        <taxon>Endopterygota</taxon>
        <taxon>Lepidoptera</taxon>
        <taxon>Glossata</taxon>
        <taxon>Ditrysia</taxon>
        <taxon>Tineoidea</taxon>
        <taxon>Psychidae</taxon>
        <taxon>Oiketicinae</taxon>
        <taxon>Eumeta</taxon>
    </lineage>
</organism>
<evidence type="ECO:0000313" key="3">
    <source>
        <dbReference type="Proteomes" id="UP000299102"/>
    </source>
</evidence>
<proteinExistence type="predicted"/>
<dbReference type="Proteomes" id="UP000299102">
    <property type="component" value="Unassembled WGS sequence"/>
</dbReference>
<keyword evidence="3" id="KW-1185">Reference proteome</keyword>
<evidence type="ECO:0000313" key="2">
    <source>
        <dbReference type="EMBL" id="GBP83893.1"/>
    </source>
</evidence>
<feature type="region of interest" description="Disordered" evidence="1">
    <location>
        <begin position="265"/>
        <end position="317"/>
    </location>
</feature>